<feature type="chain" id="PRO_5010126563" evidence="2">
    <location>
        <begin position="19"/>
        <end position="123"/>
    </location>
</feature>
<feature type="region of interest" description="Disordered" evidence="1">
    <location>
        <begin position="24"/>
        <end position="92"/>
    </location>
</feature>
<protein>
    <submittedName>
        <fullName evidence="3">Uncharacterized protein</fullName>
    </submittedName>
</protein>
<dbReference type="EnsemblPlants" id="KQK98397">
    <property type="protein sequence ID" value="KQK98397"/>
    <property type="gene ID" value="SETIT_011344mg"/>
</dbReference>
<evidence type="ECO:0000256" key="2">
    <source>
        <dbReference type="SAM" id="SignalP"/>
    </source>
</evidence>
<dbReference type="eggNOG" id="ENOG502T083">
    <property type="taxonomic scope" value="Eukaryota"/>
</dbReference>
<gene>
    <name evidence="3" type="primary">LOC101773318</name>
</gene>
<evidence type="ECO:0000256" key="1">
    <source>
        <dbReference type="SAM" id="MobiDB-lite"/>
    </source>
</evidence>
<dbReference type="InParanoid" id="K3YAV2"/>
<reference evidence="3" key="2">
    <citation type="submission" date="2018-08" db="UniProtKB">
        <authorList>
            <consortium name="EnsemblPlants"/>
        </authorList>
    </citation>
    <scope>IDENTIFICATION</scope>
    <source>
        <strain evidence="3">Yugu1</strain>
    </source>
</reference>
<dbReference type="HOGENOM" id="CLU_164337_0_0_1"/>
<dbReference type="Gramene" id="KQK98397">
    <property type="protein sequence ID" value="KQK98397"/>
    <property type="gene ID" value="SETIT_011344mg"/>
</dbReference>
<dbReference type="Proteomes" id="UP000004995">
    <property type="component" value="Unassembled WGS sequence"/>
</dbReference>
<accession>K3YAV2</accession>
<sequence>MRALSLIGMSMTAPSTLALMAVQRQTAASKSARPPMRLQHGSAGTLPTSPLTRPSTLAHTPNLSAFTGHLPLDGGGEEGGGGGGTTGGVGVGQLPQALATVNRRRLRAKKRTALDAMAYARLN</sequence>
<evidence type="ECO:0000313" key="3">
    <source>
        <dbReference type="EnsemblPlants" id="KQK98397"/>
    </source>
</evidence>
<feature type="signal peptide" evidence="2">
    <location>
        <begin position="1"/>
        <end position="18"/>
    </location>
</feature>
<organism evidence="3 4">
    <name type="scientific">Setaria italica</name>
    <name type="common">Foxtail millet</name>
    <name type="synonym">Panicum italicum</name>
    <dbReference type="NCBI Taxonomy" id="4555"/>
    <lineage>
        <taxon>Eukaryota</taxon>
        <taxon>Viridiplantae</taxon>
        <taxon>Streptophyta</taxon>
        <taxon>Embryophyta</taxon>
        <taxon>Tracheophyta</taxon>
        <taxon>Spermatophyta</taxon>
        <taxon>Magnoliopsida</taxon>
        <taxon>Liliopsida</taxon>
        <taxon>Poales</taxon>
        <taxon>Poaceae</taxon>
        <taxon>PACMAD clade</taxon>
        <taxon>Panicoideae</taxon>
        <taxon>Panicodae</taxon>
        <taxon>Paniceae</taxon>
        <taxon>Cenchrinae</taxon>
        <taxon>Setaria</taxon>
    </lineage>
</organism>
<dbReference type="AlphaFoldDB" id="K3YAV2"/>
<proteinExistence type="predicted"/>
<feature type="compositionally biased region" description="Gly residues" evidence="1">
    <location>
        <begin position="73"/>
        <end position="91"/>
    </location>
</feature>
<feature type="compositionally biased region" description="Low complexity" evidence="1">
    <location>
        <begin position="45"/>
        <end position="57"/>
    </location>
</feature>
<name>K3YAV2_SETIT</name>
<dbReference type="EMBL" id="AGNK02004464">
    <property type="status" value="NOT_ANNOTATED_CDS"/>
    <property type="molecule type" value="Genomic_DNA"/>
</dbReference>
<evidence type="ECO:0000313" key="4">
    <source>
        <dbReference type="Proteomes" id="UP000004995"/>
    </source>
</evidence>
<keyword evidence="4" id="KW-1185">Reference proteome</keyword>
<dbReference type="OMA" id="MAYARLN"/>
<keyword evidence="2" id="KW-0732">Signal</keyword>
<reference evidence="4" key="1">
    <citation type="journal article" date="2012" name="Nat. Biotechnol.">
        <title>Reference genome sequence of the model plant Setaria.</title>
        <authorList>
            <person name="Bennetzen J.L."/>
            <person name="Schmutz J."/>
            <person name="Wang H."/>
            <person name="Percifield R."/>
            <person name="Hawkins J."/>
            <person name="Pontaroli A.C."/>
            <person name="Estep M."/>
            <person name="Feng L."/>
            <person name="Vaughn J.N."/>
            <person name="Grimwood J."/>
            <person name="Jenkins J."/>
            <person name="Barry K."/>
            <person name="Lindquist E."/>
            <person name="Hellsten U."/>
            <person name="Deshpande S."/>
            <person name="Wang X."/>
            <person name="Wu X."/>
            <person name="Mitros T."/>
            <person name="Triplett J."/>
            <person name="Yang X."/>
            <person name="Ye C.Y."/>
            <person name="Mauro-Herrera M."/>
            <person name="Wang L."/>
            <person name="Li P."/>
            <person name="Sharma M."/>
            <person name="Sharma R."/>
            <person name="Ronald P.C."/>
            <person name="Panaud O."/>
            <person name="Kellogg E.A."/>
            <person name="Brutnell T.P."/>
            <person name="Doust A.N."/>
            <person name="Tuskan G.A."/>
            <person name="Rokhsar D."/>
            <person name="Devos K.M."/>
        </authorList>
    </citation>
    <scope>NUCLEOTIDE SEQUENCE [LARGE SCALE GENOMIC DNA]</scope>
    <source>
        <strain evidence="4">cv. Yugu1</strain>
    </source>
</reference>